<proteinExistence type="inferred from homology"/>
<dbReference type="GO" id="GO:0034707">
    <property type="term" value="C:chloride channel complex"/>
    <property type="evidence" value="ECO:0007669"/>
    <property type="project" value="UniProtKB-KW"/>
</dbReference>
<dbReference type="EMBL" id="UYRT01031429">
    <property type="protein sequence ID" value="VDK73276.1"/>
    <property type="molecule type" value="Genomic_DNA"/>
</dbReference>
<evidence type="ECO:0000256" key="1">
    <source>
        <dbReference type="ARBA" id="ARBA00004370"/>
    </source>
</evidence>
<dbReference type="PANTHER" id="PTHR10736">
    <property type="entry name" value="BESTROPHIN"/>
    <property type="match status" value="1"/>
</dbReference>
<dbReference type="AlphaFoldDB" id="A0A183DLB9"/>
<evidence type="ECO:0000256" key="2">
    <source>
        <dbReference type="ARBA" id="ARBA00022692"/>
    </source>
</evidence>
<keyword evidence="6" id="KW-0869">Chloride channel</keyword>
<dbReference type="InterPro" id="IPR000615">
    <property type="entry name" value="Bestrophin"/>
</dbReference>
<keyword evidence="8" id="KW-1185">Reference proteome</keyword>
<evidence type="ECO:0000256" key="6">
    <source>
        <dbReference type="RuleBase" id="RU363126"/>
    </source>
</evidence>
<comment type="similarity">
    <text evidence="5 6">Belongs to the anion channel-forming bestrophin (TC 1.A.46) family. Calcium-sensitive chloride channel subfamily.</text>
</comment>
<evidence type="ECO:0000313" key="9">
    <source>
        <dbReference type="WBParaSite" id="GPUH_0000952101-mRNA-1"/>
    </source>
</evidence>
<organism evidence="9">
    <name type="scientific">Gongylonema pulchrum</name>
    <dbReference type="NCBI Taxonomy" id="637853"/>
    <lineage>
        <taxon>Eukaryota</taxon>
        <taxon>Metazoa</taxon>
        <taxon>Ecdysozoa</taxon>
        <taxon>Nematoda</taxon>
        <taxon>Chromadorea</taxon>
        <taxon>Rhabditida</taxon>
        <taxon>Spirurina</taxon>
        <taxon>Spiruromorpha</taxon>
        <taxon>Spiruroidea</taxon>
        <taxon>Gongylonematidae</taxon>
        <taxon>Gongylonema</taxon>
    </lineage>
</organism>
<keyword evidence="4" id="KW-0472">Membrane</keyword>
<reference evidence="7 8" key="2">
    <citation type="submission" date="2018-11" db="EMBL/GenBank/DDBJ databases">
        <authorList>
            <consortium name="Pathogen Informatics"/>
        </authorList>
    </citation>
    <scope>NUCLEOTIDE SEQUENCE [LARGE SCALE GENOMIC DNA]</scope>
</reference>
<comment type="function">
    <text evidence="6">Forms chloride channels.</text>
</comment>
<dbReference type="GO" id="GO:0005886">
    <property type="term" value="C:plasma membrane"/>
    <property type="evidence" value="ECO:0007669"/>
    <property type="project" value="UniProtKB-SubCell"/>
</dbReference>
<evidence type="ECO:0000313" key="7">
    <source>
        <dbReference type="EMBL" id="VDK73276.1"/>
    </source>
</evidence>
<name>A0A183DLB9_9BILA</name>
<evidence type="ECO:0000256" key="4">
    <source>
        <dbReference type="ARBA" id="ARBA00023136"/>
    </source>
</evidence>
<keyword evidence="6" id="KW-0868">Chloride</keyword>
<dbReference type="InterPro" id="IPR021134">
    <property type="entry name" value="Bestrophin-like"/>
</dbReference>
<dbReference type="PANTHER" id="PTHR10736:SF33">
    <property type="entry name" value="BESTROPHIN HOMOLOG"/>
    <property type="match status" value="1"/>
</dbReference>
<dbReference type="Proteomes" id="UP000271098">
    <property type="component" value="Unassembled WGS sequence"/>
</dbReference>
<keyword evidence="6" id="KW-1003">Cell membrane</keyword>
<keyword evidence="6" id="KW-0406">Ion transport</keyword>
<keyword evidence="3" id="KW-1133">Transmembrane helix</keyword>
<dbReference type="WBParaSite" id="GPUH_0000952101-mRNA-1">
    <property type="protein sequence ID" value="GPUH_0000952101-mRNA-1"/>
    <property type="gene ID" value="GPUH_0000952101"/>
</dbReference>
<dbReference type="Pfam" id="PF01062">
    <property type="entry name" value="Bestrophin"/>
    <property type="match status" value="1"/>
</dbReference>
<evidence type="ECO:0000256" key="5">
    <source>
        <dbReference type="ARBA" id="ARBA00034769"/>
    </source>
</evidence>
<keyword evidence="2" id="KW-0812">Transmembrane</keyword>
<protein>
    <recommendedName>
        <fullName evidence="6">Bestrophin homolog</fullName>
    </recommendedName>
</protein>
<keyword evidence="6" id="KW-0813">Transport</keyword>
<reference evidence="9" key="1">
    <citation type="submission" date="2016-06" db="UniProtKB">
        <authorList>
            <consortium name="WormBaseParasite"/>
        </authorList>
    </citation>
    <scope>IDENTIFICATION</scope>
</reference>
<sequence length="94" mass="10935">MGVARRARKEKRLESPQALQDIFQRIMDFRERLAKLITYDWVPIPLVYSQVMSLTVRLYFFLALMGHQNIAPTPDASYVDTVRLQHFCAVASFS</sequence>
<accession>A0A183DLB9</accession>
<evidence type="ECO:0000313" key="8">
    <source>
        <dbReference type="Proteomes" id="UP000271098"/>
    </source>
</evidence>
<evidence type="ECO:0000256" key="3">
    <source>
        <dbReference type="ARBA" id="ARBA00022989"/>
    </source>
</evidence>
<dbReference type="OrthoDB" id="201595at2759"/>
<comment type="subcellular location">
    <subcellularLocation>
        <location evidence="6">Cell membrane</location>
        <topology evidence="6">Multi-pass membrane protein</topology>
    </subcellularLocation>
    <subcellularLocation>
        <location evidence="1">Membrane</location>
    </subcellularLocation>
</comment>
<dbReference type="GO" id="GO:0005254">
    <property type="term" value="F:chloride channel activity"/>
    <property type="evidence" value="ECO:0007669"/>
    <property type="project" value="UniProtKB-KW"/>
</dbReference>
<gene>
    <name evidence="7" type="ORF">GPUH_LOCUS9513</name>
</gene>
<keyword evidence="6" id="KW-0407">Ion channel</keyword>